<evidence type="ECO:0000313" key="12">
    <source>
        <dbReference type="Proteomes" id="UP000600865"/>
    </source>
</evidence>
<dbReference type="Proteomes" id="UP000600865">
    <property type="component" value="Unassembled WGS sequence"/>
</dbReference>
<protein>
    <submittedName>
        <fullName evidence="11">Thiol:disulfide interchange protein DsbD</fullName>
    </submittedName>
</protein>
<dbReference type="Pfam" id="PF11412">
    <property type="entry name" value="DsbD_N"/>
    <property type="match status" value="1"/>
</dbReference>
<keyword evidence="6 8" id="KW-0472">Membrane</keyword>
<dbReference type="SUPFAM" id="SSF52833">
    <property type="entry name" value="Thioredoxin-like"/>
    <property type="match status" value="1"/>
</dbReference>
<feature type="domain" description="Thioredoxin" evidence="10">
    <location>
        <begin position="551"/>
        <end position="684"/>
    </location>
</feature>
<dbReference type="Pfam" id="PF13899">
    <property type="entry name" value="Thioredoxin_7"/>
    <property type="match status" value="1"/>
</dbReference>
<sequence length="684" mass="72325">MLRWIILTLSLWMMAGSATARQSFPLDTGYTKISLVSDHDTVAAGQSFTVALRMQFDGDWYTYWRNAGDSGEALRIDWTLPDGVSAGPIQWPAPKVKSVGPIVSYAMGGDVWLPVEIKVDASVDISRPMTLNAHAYFLVCDDVCVPEDGALSLPMGLGKAVLNPKSAPKVQKALAKIPQMGAANGSALLEAGQLRIDIQSDETDFAGAEIFPHKNPILAHSDPISRTVAANGVRYTATPGYGWDKETPADFAATLVNADGRAEIVPITTNGSVNIGAISNMDSAAIGDGAGLGFWGAVFGALMGGLILNLMPCVFPIISLKALSLAKTAHGERRAVRIAGWAYTAGVLISFAVFALLLIGLKAAGATVGWGFQMQSPWLVGVLALLLFAIGLNLLGVFEIGGRFQNVGADIAHDGGPISSFLTGVLAVIVATPCTVAFMAGAVGYALVSPAAASFAVFLALGLGFALPFLILAYAPGLLGRLPKPGPWMETFRQFLAFPMFAAAIWLVWVISIQTDANGVGKLLLSGLTLSFAIWLFRKGGRLSKVLGALALAASIALPLSVKAPEAVNGEAALSSRSWSAEAVAMARAEGRPVFVDFTAAWCVTCKVNEMRVLKTKKTADLFDRTDTQFLIADWTNKDDVIAAELARFGRAGVPLYLVYSPGVEAPEILPQFLTHDILKDALE</sequence>
<dbReference type="InterPro" id="IPR028250">
    <property type="entry name" value="DsbDN"/>
</dbReference>
<keyword evidence="7" id="KW-0676">Redox-active center</keyword>
<evidence type="ECO:0000256" key="6">
    <source>
        <dbReference type="ARBA" id="ARBA00023136"/>
    </source>
</evidence>
<feature type="transmembrane region" description="Helical" evidence="8">
    <location>
        <begin position="338"/>
        <end position="359"/>
    </location>
</feature>
<dbReference type="PROSITE" id="PS51352">
    <property type="entry name" value="THIOREDOXIN_2"/>
    <property type="match status" value="1"/>
</dbReference>
<accession>A0A918KTJ7</accession>
<keyword evidence="12" id="KW-1185">Reference proteome</keyword>
<dbReference type="RefSeq" id="WP_189587094.1">
    <property type="nucleotide sequence ID" value="NZ_BMYV01000003.1"/>
</dbReference>
<keyword evidence="3 8" id="KW-0812">Transmembrane</keyword>
<evidence type="ECO:0000256" key="7">
    <source>
        <dbReference type="ARBA" id="ARBA00023284"/>
    </source>
</evidence>
<feature type="transmembrane region" description="Helical" evidence="8">
    <location>
        <begin position="495"/>
        <end position="513"/>
    </location>
</feature>
<organism evidence="11 12">
    <name type="scientific">Litorimonas cladophorae</name>
    <dbReference type="NCBI Taxonomy" id="1220491"/>
    <lineage>
        <taxon>Bacteria</taxon>
        <taxon>Pseudomonadati</taxon>
        <taxon>Pseudomonadota</taxon>
        <taxon>Alphaproteobacteria</taxon>
        <taxon>Maricaulales</taxon>
        <taxon>Robiginitomaculaceae</taxon>
    </lineage>
</organism>
<dbReference type="PANTHER" id="PTHR32234">
    <property type="entry name" value="THIOL:DISULFIDE INTERCHANGE PROTEIN DSBD"/>
    <property type="match status" value="1"/>
</dbReference>
<evidence type="ECO:0000256" key="4">
    <source>
        <dbReference type="ARBA" id="ARBA00022748"/>
    </source>
</evidence>
<evidence type="ECO:0000256" key="5">
    <source>
        <dbReference type="ARBA" id="ARBA00022989"/>
    </source>
</evidence>
<evidence type="ECO:0000256" key="1">
    <source>
        <dbReference type="ARBA" id="ARBA00004651"/>
    </source>
</evidence>
<keyword evidence="9" id="KW-0732">Signal</keyword>
<proteinExistence type="predicted"/>
<feature type="transmembrane region" description="Helical" evidence="8">
    <location>
        <begin position="421"/>
        <end position="447"/>
    </location>
</feature>
<dbReference type="EMBL" id="BMYV01000003">
    <property type="protein sequence ID" value="GGX75524.1"/>
    <property type="molecule type" value="Genomic_DNA"/>
</dbReference>
<dbReference type="AlphaFoldDB" id="A0A918KTJ7"/>
<keyword evidence="2" id="KW-1003">Cell membrane</keyword>
<feature type="transmembrane region" description="Helical" evidence="8">
    <location>
        <begin position="519"/>
        <end position="537"/>
    </location>
</feature>
<evidence type="ECO:0000256" key="3">
    <source>
        <dbReference type="ARBA" id="ARBA00022692"/>
    </source>
</evidence>
<feature type="transmembrane region" description="Helical" evidence="8">
    <location>
        <begin position="379"/>
        <end position="400"/>
    </location>
</feature>
<keyword evidence="5 8" id="KW-1133">Transmembrane helix</keyword>
<keyword evidence="4" id="KW-0201">Cytochrome c-type biogenesis</keyword>
<dbReference type="GO" id="GO:0015035">
    <property type="term" value="F:protein-disulfide reductase activity"/>
    <property type="evidence" value="ECO:0007669"/>
    <property type="project" value="TreeGrafter"/>
</dbReference>
<feature type="chain" id="PRO_5037711270" evidence="9">
    <location>
        <begin position="21"/>
        <end position="684"/>
    </location>
</feature>
<dbReference type="InterPro" id="IPR036249">
    <property type="entry name" value="Thioredoxin-like_sf"/>
</dbReference>
<comment type="subcellular location">
    <subcellularLocation>
        <location evidence="1">Cell membrane</location>
        <topology evidence="1">Multi-pass membrane protein</topology>
    </subcellularLocation>
</comment>
<dbReference type="Pfam" id="PF02683">
    <property type="entry name" value="DsbD_TM"/>
    <property type="match status" value="1"/>
</dbReference>
<evidence type="ECO:0000256" key="9">
    <source>
        <dbReference type="SAM" id="SignalP"/>
    </source>
</evidence>
<evidence type="ECO:0000256" key="2">
    <source>
        <dbReference type="ARBA" id="ARBA00022475"/>
    </source>
</evidence>
<evidence type="ECO:0000256" key="8">
    <source>
        <dbReference type="SAM" id="Phobius"/>
    </source>
</evidence>
<gene>
    <name evidence="11" type="ORF">GCM10011309_27210</name>
</gene>
<name>A0A918KTJ7_9PROT</name>
<dbReference type="Gene3D" id="3.40.30.10">
    <property type="entry name" value="Glutaredoxin"/>
    <property type="match status" value="1"/>
</dbReference>
<reference evidence="11 12" key="1">
    <citation type="journal article" date="2014" name="Int. J. Syst. Evol. Microbiol.">
        <title>Complete genome sequence of Corynebacterium casei LMG S-19264T (=DSM 44701T), isolated from a smear-ripened cheese.</title>
        <authorList>
            <consortium name="US DOE Joint Genome Institute (JGI-PGF)"/>
            <person name="Walter F."/>
            <person name="Albersmeier A."/>
            <person name="Kalinowski J."/>
            <person name="Ruckert C."/>
        </authorList>
    </citation>
    <scope>NUCLEOTIDE SEQUENCE [LARGE SCALE GENOMIC DNA]</scope>
    <source>
        <strain evidence="11 12">KCTC 23968</strain>
    </source>
</reference>
<feature type="transmembrane region" description="Helical" evidence="8">
    <location>
        <begin position="292"/>
        <end position="318"/>
    </location>
</feature>
<dbReference type="InterPro" id="IPR013766">
    <property type="entry name" value="Thioredoxin_domain"/>
</dbReference>
<dbReference type="GO" id="GO:0045454">
    <property type="term" value="P:cell redox homeostasis"/>
    <property type="evidence" value="ECO:0007669"/>
    <property type="project" value="TreeGrafter"/>
</dbReference>
<comment type="caution">
    <text evidence="11">The sequence shown here is derived from an EMBL/GenBank/DDBJ whole genome shotgun (WGS) entry which is preliminary data.</text>
</comment>
<feature type="signal peptide" evidence="9">
    <location>
        <begin position="1"/>
        <end position="20"/>
    </location>
</feature>
<dbReference type="InterPro" id="IPR017937">
    <property type="entry name" value="Thioredoxin_CS"/>
</dbReference>
<dbReference type="GO" id="GO:0017004">
    <property type="term" value="P:cytochrome complex assembly"/>
    <property type="evidence" value="ECO:0007669"/>
    <property type="project" value="UniProtKB-KW"/>
</dbReference>
<dbReference type="InterPro" id="IPR003834">
    <property type="entry name" value="Cyt_c_assmbl_TM_dom"/>
</dbReference>
<feature type="transmembrane region" description="Helical" evidence="8">
    <location>
        <begin position="453"/>
        <end position="475"/>
    </location>
</feature>
<dbReference type="PROSITE" id="PS00194">
    <property type="entry name" value="THIOREDOXIN_1"/>
    <property type="match status" value="1"/>
</dbReference>
<dbReference type="PANTHER" id="PTHR32234:SF3">
    <property type="entry name" value="SUPPRESSION OF COPPER SENSITIVITY PROTEIN"/>
    <property type="match status" value="1"/>
</dbReference>
<dbReference type="CDD" id="cd02953">
    <property type="entry name" value="DsbDgamma"/>
    <property type="match status" value="1"/>
</dbReference>
<evidence type="ECO:0000313" key="11">
    <source>
        <dbReference type="EMBL" id="GGX75524.1"/>
    </source>
</evidence>
<evidence type="ECO:0000259" key="10">
    <source>
        <dbReference type="PROSITE" id="PS51352"/>
    </source>
</evidence>
<dbReference type="GO" id="GO:0005886">
    <property type="term" value="C:plasma membrane"/>
    <property type="evidence" value="ECO:0007669"/>
    <property type="project" value="UniProtKB-SubCell"/>
</dbReference>
<dbReference type="InterPro" id="IPR035671">
    <property type="entry name" value="DsbD_gamma"/>
</dbReference>